<keyword evidence="4" id="KW-1185">Reference proteome</keyword>
<dbReference type="SUPFAM" id="SSF81296">
    <property type="entry name" value="E set domains"/>
    <property type="match status" value="1"/>
</dbReference>
<accession>A0ABS4P3F7</accession>
<evidence type="ECO:0000313" key="3">
    <source>
        <dbReference type="EMBL" id="MBP2167192.1"/>
    </source>
</evidence>
<dbReference type="Pfam" id="PF03067">
    <property type="entry name" value="LPMO_10"/>
    <property type="match status" value="1"/>
</dbReference>
<dbReference type="Proteomes" id="UP001195624">
    <property type="component" value="Unassembled WGS sequence"/>
</dbReference>
<dbReference type="PANTHER" id="PTHR34823:SF1">
    <property type="entry name" value="CHITIN-BINDING TYPE-4 DOMAIN-CONTAINING PROTEIN"/>
    <property type="match status" value="1"/>
</dbReference>
<dbReference type="RefSeq" id="WP_017800101.1">
    <property type="nucleotide sequence ID" value="NZ_JAGGMQ010000001.1"/>
</dbReference>
<dbReference type="EMBL" id="JAGGMQ010000001">
    <property type="protein sequence ID" value="MBP2167192.1"/>
    <property type="molecule type" value="Genomic_DNA"/>
</dbReference>
<comment type="caution">
    <text evidence="3">The sequence shown here is derived from an EMBL/GenBank/DDBJ whole genome shotgun (WGS) entry which is preliminary data.</text>
</comment>
<gene>
    <name evidence="3" type="ORF">J2125_000384</name>
</gene>
<evidence type="ECO:0000256" key="1">
    <source>
        <dbReference type="ARBA" id="ARBA00022729"/>
    </source>
</evidence>
<dbReference type="Gene3D" id="2.10.10.20">
    <property type="entry name" value="Carbohydrate-binding module superfamily 5/12"/>
    <property type="match status" value="1"/>
</dbReference>
<protein>
    <recommendedName>
        <fullName evidence="2">Chitin-binding type-4 domain-containing protein</fullName>
    </recommendedName>
</protein>
<dbReference type="Gene3D" id="2.70.50.50">
    <property type="entry name" value="chitin-binding protein cbp21"/>
    <property type="match status" value="1"/>
</dbReference>
<dbReference type="PANTHER" id="PTHR34823">
    <property type="entry name" value="GLCNAC-BINDING PROTEIN A"/>
    <property type="match status" value="1"/>
</dbReference>
<reference evidence="4" key="2">
    <citation type="submission" date="2023-07" db="EMBL/GenBank/DDBJ databases">
        <title>Genome mining of underrepresented organisms for secondary metabolites.</title>
        <authorList>
            <person name="D'Agostino P.M."/>
        </authorList>
    </citation>
    <scope>NUCLEOTIDE SEQUENCE [LARGE SCALE GENOMIC DNA]</scope>
    <source>
        <strain evidence="4">WS4403</strain>
    </source>
</reference>
<dbReference type="InterPro" id="IPR014756">
    <property type="entry name" value="Ig_E-set"/>
</dbReference>
<proteinExistence type="predicted"/>
<sequence>MSPESRSYQFYAKPWPANEIEAPKLPAGGTMAAENAFENSFEFPADGKLASGNNASRSQMDNEGYPWRMSPMKAGEQQFKWHLQAMHRTTYFTYYITKPDWKSKPGYGQRLTREMFEDKPFCHKIYAYSPTPALDQSMPVAYTTHTCNVPQRSGEQKIYAVWRVRDTGNAFYQMIDVKFDGDNPIEEVIEAPKVTLNQNALSVVGTGDWAWGYRFTGSSDQSSVNWKWEFVEGDKRIYLKDFQNNGASAEFVVPKGVDSVSAKYRLVATNSQQKSGEAIATLTVEKPAVSITGGNSMPAASPLQLQAKANFANESYTWRLLRANQVISGGISQQGLIASGLAAGDYIAEVTASSERGQRSATSTHAVKVTTAVENHDQAFIAGLKLAMQATDSDASVTFSGGASSDTAPTSTPLYQWTLPSGAQGGSQGAAQQHFALSKTSQVQNLQVKVKVSAGSQSRELAQSITVPALTPPGDAEGYNARISYPGKCTSVSYKGQIWQNQWYVNPGQEEPGTGGAWGAWRAKNAVNNTCP</sequence>
<feature type="domain" description="Chitin-binding type-4" evidence="2">
    <location>
        <begin position="1"/>
        <end position="177"/>
    </location>
</feature>
<reference evidence="3 4" key="1">
    <citation type="submission" date="2021-03" db="EMBL/GenBank/DDBJ databases">
        <authorList>
            <person name="D'Agostino P."/>
            <person name="Huntemann M."/>
            <person name="Clum A."/>
            <person name="Spunde A."/>
            <person name="Palaniappan K."/>
            <person name="Ritter S."/>
            <person name="Mikhailova N."/>
            <person name="Chen I.-M."/>
            <person name="Stamatis D."/>
            <person name="Reddy T."/>
            <person name="O'Malley R."/>
            <person name="Daum C."/>
            <person name="Shapiro N."/>
            <person name="Ivanova N."/>
            <person name="Kyrpides N."/>
            <person name="Woyke T."/>
        </authorList>
    </citation>
    <scope>NUCLEOTIDE SEQUENCE [LARGE SCALE GENOMIC DNA]</scope>
    <source>
        <strain evidence="3 4">WS4403</strain>
    </source>
</reference>
<organism evidence="3 4">
    <name type="scientific">Winslowiella toletana</name>
    <dbReference type="NCBI Taxonomy" id="92490"/>
    <lineage>
        <taxon>Bacteria</taxon>
        <taxon>Pseudomonadati</taxon>
        <taxon>Pseudomonadota</taxon>
        <taxon>Gammaproteobacteria</taxon>
        <taxon>Enterobacterales</taxon>
        <taxon>Erwiniaceae</taxon>
        <taxon>Winslowiella</taxon>
    </lineage>
</organism>
<dbReference type="InterPro" id="IPR004302">
    <property type="entry name" value="Cellulose/chitin-bd_N"/>
</dbReference>
<evidence type="ECO:0000259" key="2">
    <source>
        <dbReference type="Pfam" id="PF03067"/>
    </source>
</evidence>
<evidence type="ECO:0000313" key="4">
    <source>
        <dbReference type="Proteomes" id="UP001195624"/>
    </source>
</evidence>
<dbReference type="CDD" id="cd21177">
    <property type="entry name" value="LPMO_AA10"/>
    <property type="match status" value="1"/>
</dbReference>
<keyword evidence="1" id="KW-0732">Signal</keyword>
<dbReference type="InterPro" id="IPR051024">
    <property type="entry name" value="GlcNAc_Chitin_IntDeg"/>
</dbReference>
<name>A0ABS4P3F7_9GAMM</name>